<feature type="region of interest" description="Disordered" evidence="2">
    <location>
        <begin position="171"/>
        <end position="190"/>
    </location>
</feature>
<dbReference type="SMART" id="SM00343">
    <property type="entry name" value="ZnF_C2HC"/>
    <property type="match status" value="1"/>
</dbReference>
<keyword evidence="1" id="KW-0479">Metal-binding</keyword>
<evidence type="ECO:0000313" key="4">
    <source>
        <dbReference type="EMBL" id="GMN58159.1"/>
    </source>
</evidence>
<keyword evidence="1" id="KW-0863">Zinc-finger</keyword>
<feature type="region of interest" description="Disordered" evidence="2">
    <location>
        <begin position="308"/>
        <end position="330"/>
    </location>
</feature>
<dbReference type="GO" id="GO:0008270">
    <property type="term" value="F:zinc ion binding"/>
    <property type="evidence" value="ECO:0007669"/>
    <property type="project" value="UniProtKB-KW"/>
</dbReference>
<dbReference type="GO" id="GO:0003676">
    <property type="term" value="F:nucleic acid binding"/>
    <property type="evidence" value="ECO:0007669"/>
    <property type="project" value="InterPro"/>
</dbReference>
<protein>
    <recommendedName>
        <fullName evidence="3">CCHC-type domain-containing protein</fullName>
    </recommendedName>
</protein>
<name>A0AA88IY69_FICCA</name>
<gene>
    <name evidence="4" type="ORF">TIFTF001_027260</name>
</gene>
<feature type="compositionally biased region" description="Polar residues" evidence="2">
    <location>
        <begin position="177"/>
        <end position="190"/>
    </location>
</feature>
<accession>A0AA88IY69</accession>
<keyword evidence="5" id="KW-1185">Reference proteome</keyword>
<dbReference type="EMBL" id="BTGU01000075">
    <property type="protein sequence ID" value="GMN58159.1"/>
    <property type="molecule type" value="Genomic_DNA"/>
</dbReference>
<feature type="domain" description="CCHC-type" evidence="3">
    <location>
        <begin position="88"/>
        <end position="102"/>
    </location>
</feature>
<evidence type="ECO:0000256" key="2">
    <source>
        <dbReference type="SAM" id="MobiDB-lite"/>
    </source>
</evidence>
<dbReference type="PROSITE" id="PS50158">
    <property type="entry name" value="ZF_CCHC"/>
    <property type="match status" value="1"/>
</dbReference>
<keyword evidence="1" id="KW-0862">Zinc</keyword>
<comment type="caution">
    <text evidence="4">The sequence shown here is derived from an EMBL/GenBank/DDBJ whole genome shotgun (WGS) entry which is preliminary data.</text>
</comment>
<proteinExistence type="predicted"/>
<organism evidence="4 5">
    <name type="scientific">Ficus carica</name>
    <name type="common">Common fig</name>
    <dbReference type="NCBI Taxonomy" id="3494"/>
    <lineage>
        <taxon>Eukaryota</taxon>
        <taxon>Viridiplantae</taxon>
        <taxon>Streptophyta</taxon>
        <taxon>Embryophyta</taxon>
        <taxon>Tracheophyta</taxon>
        <taxon>Spermatophyta</taxon>
        <taxon>Magnoliopsida</taxon>
        <taxon>eudicotyledons</taxon>
        <taxon>Gunneridae</taxon>
        <taxon>Pentapetalae</taxon>
        <taxon>rosids</taxon>
        <taxon>fabids</taxon>
        <taxon>Rosales</taxon>
        <taxon>Moraceae</taxon>
        <taxon>Ficeae</taxon>
        <taxon>Ficus</taxon>
    </lineage>
</organism>
<sequence>MCNGEFLQKDPEEVFEYLNDLAEKSHTWTGPSTIDSTSRSRPAGVYQLREEDNFKAQIESLTRQIEALKTKEGRGIHTVARVESHEPCFVCGGVKHLATDCPAYSEMRGVTMSNYHAQPQRSFLEYTLQAFMEAQTKTNQKLESLFMQMVEESKEMKSQITKLTSALAVQERGKFPSQAQSNSKGQHMAQTSNSEGQNIYELHSDSNDLDDLLHNFESESSGYCELANNATICKDLQGSGTKFWQLRFEELPREKEKPKPSTEEIPTLKLDKLLEGLKHLFLGAGDTKTATQCQPVNKNLGIVVDATNGGGEPFEKSNLNATRQSLDKFD</sequence>
<evidence type="ECO:0000256" key="1">
    <source>
        <dbReference type="PROSITE-ProRule" id="PRU00047"/>
    </source>
</evidence>
<evidence type="ECO:0000313" key="5">
    <source>
        <dbReference type="Proteomes" id="UP001187192"/>
    </source>
</evidence>
<reference evidence="4" key="1">
    <citation type="submission" date="2023-07" db="EMBL/GenBank/DDBJ databases">
        <title>draft genome sequence of fig (Ficus carica).</title>
        <authorList>
            <person name="Takahashi T."/>
            <person name="Nishimura K."/>
        </authorList>
    </citation>
    <scope>NUCLEOTIDE SEQUENCE</scope>
</reference>
<dbReference type="AlphaFoldDB" id="A0AA88IY69"/>
<dbReference type="Proteomes" id="UP001187192">
    <property type="component" value="Unassembled WGS sequence"/>
</dbReference>
<evidence type="ECO:0000259" key="3">
    <source>
        <dbReference type="PROSITE" id="PS50158"/>
    </source>
</evidence>
<dbReference type="InterPro" id="IPR001878">
    <property type="entry name" value="Znf_CCHC"/>
</dbReference>